<dbReference type="Proteomes" id="UP000008311">
    <property type="component" value="Unassembled WGS sequence"/>
</dbReference>
<reference evidence="7" key="1">
    <citation type="journal article" date="2010" name="Nat. Biotechnol.">
        <title>Draft genome sequence of the oilseed species Ricinus communis.</title>
        <authorList>
            <person name="Chan A.P."/>
            <person name="Crabtree J."/>
            <person name="Zhao Q."/>
            <person name="Lorenzi H."/>
            <person name="Orvis J."/>
            <person name="Puiu D."/>
            <person name="Melake-Berhan A."/>
            <person name="Jones K.M."/>
            <person name="Redman J."/>
            <person name="Chen G."/>
            <person name="Cahoon E.B."/>
            <person name="Gedil M."/>
            <person name="Stanke M."/>
            <person name="Haas B.J."/>
            <person name="Wortman J.R."/>
            <person name="Fraser-Liggett C.M."/>
            <person name="Ravel J."/>
            <person name="Rabinowicz P.D."/>
        </authorList>
    </citation>
    <scope>NUCLEOTIDE SEQUENCE [LARGE SCALE GENOMIC DNA]</scope>
    <source>
        <strain evidence="7">cv. Hale</strain>
    </source>
</reference>
<dbReference type="Gene3D" id="2.170.150.80">
    <property type="entry name" value="NAC domain"/>
    <property type="match status" value="1"/>
</dbReference>
<gene>
    <name evidence="6" type="ORF">RCOM_1470410</name>
</gene>
<name>B9RLR4_RICCO</name>
<dbReference type="OrthoDB" id="1848022at2759"/>
<organism evidence="6 7">
    <name type="scientific">Ricinus communis</name>
    <name type="common">Castor bean</name>
    <dbReference type="NCBI Taxonomy" id="3988"/>
    <lineage>
        <taxon>Eukaryota</taxon>
        <taxon>Viridiplantae</taxon>
        <taxon>Streptophyta</taxon>
        <taxon>Embryophyta</taxon>
        <taxon>Tracheophyta</taxon>
        <taxon>Spermatophyta</taxon>
        <taxon>Magnoliopsida</taxon>
        <taxon>eudicotyledons</taxon>
        <taxon>Gunneridae</taxon>
        <taxon>Pentapetalae</taxon>
        <taxon>rosids</taxon>
        <taxon>fabids</taxon>
        <taxon>Malpighiales</taxon>
        <taxon>Euphorbiaceae</taxon>
        <taxon>Acalyphoideae</taxon>
        <taxon>Acalypheae</taxon>
        <taxon>Ricinus</taxon>
    </lineage>
</organism>
<evidence type="ECO:0000259" key="5">
    <source>
        <dbReference type="PROSITE" id="PS51005"/>
    </source>
</evidence>
<dbReference type="InParanoid" id="B9RLR4"/>
<dbReference type="GO" id="GO:0048731">
    <property type="term" value="P:system development"/>
    <property type="evidence" value="ECO:0000318"/>
    <property type="project" value="GO_Central"/>
</dbReference>
<evidence type="ECO:0000256" key="3">
    <source>
        <dbReference type="ARBA" id="ARBA00023163"/>
    </source>
</evidence>
<dbReference type="AlphaFoldDB" id="B9RLR4"/>
<keyword evidence="4" id="KW-0539">Nucleus</keyword>
<proteinExistence type="predicted"/>
<dbReference type="GO" id="GO:0006355">
    <property type="term" value="P:regulation of DNA-templated transcription"/>
    <property type="evidence" value="ECO:0007669"/>
    <property type="project" value="InterPro"/>
</dbReference>
<dbReference type="Pfam" id="PF02365">
    <property type="entry name" value="NAM"/>
    <property type="match status" value="1"/>
</dbReference>
<accession>B9RLR4</accession>
<dbReference type="SUPFAM" id="SSF101941">
    <property type="entry name" value="NAC domain"/>
    <property type="match status" value="1"/>
</dbReference>
<evidence type="ECO:0000313" key="6">
    <source>
        <dbReference type="EMBL" id="EEF47789.1"/>
    </source>
</evidence>
<sequence>MNMEFQDDILSKIPPGYRFLPTDEELITDYLMKKVCYEPLPPHVIPEIDDTELHSKAPSSLVTFSCGEREWYFFIHEGEAFPGRHQKEKKSKGSSRTVGDGKGFWKANGKEQPICNSDGKVFAFKIHLTYFSGSSPGNARKTHWKMEKYRLPSDRCHKAGCYLKFETNCTTEEYWMLHKITPFLMTITIIY</sequence>
<evidence type="ECO:0000256" key="1">
    <source>
        <dbReference type="ARBA" id="ARBA00023015"/>
    </source>
</evidence>
<keyword evidence="7" id="KW-1185">Reference proteome</keyword>
<dbReference type="InterPro" id="IPR036093">
    <property type="entry name" value="NAC_dom_sf"/>
</dbReference>
<protein>
    <submittedName>
        <fullName evidence="6">Transcription factor, putative</fullName>
    </submittedName>
</protein>
<keyword evidence="3" id="KW-0804">Transcription</keyword>
<dbReference type="EMBL" id="EQ973788">
    <property type="protein sequence ID" value="EEF47789.1"/>
    <property type="molecule type" value="Genomic_DNA"/>
</dbReference>
<dbReference type="STRING" id="3988.B9RLR4"/>
<keyword evidence="2" id="KW-0238">DNA-binding</keyword>
<dbReference type="GO" id="GO:0003677">
    <property type="term" value="F:DNA binding"/>
    <property type="evidence" value="ECO:0007669"/>
    <property type="project" value="UniProtKB-KW"/>
</dbReference>
<dbReference type="OMA" id="CNGEREW"/>
<dbReference type="PANTHER" id="PTHR31719">
    <property type="entry name" value="NAC TRANSCRIPTION FACTOR 56"/>
    <property type="match status" value="1"/>
</dbReference>
<dbReference type="PANTHER" id="PTHR31719:SF123">
    <property type="entry name" value="NAC DOMAIN-CONTAINING PROTEIN"/>
    <property type="match status" value="1"/>
</dbReference>
<feature type="domain" description="NAC" evidence="5">
    <location>
        <begin position="13"/>
        <end position="183"/>
    </location>
</feature>
<evidence type="ECO:0000313" key="7">
    <source>
        <dbReference type="Proteomes" id="UP000008311"/>
    </source>
</evidence>
<evidence type="ECO:0000256" key="4">
    <source>
        <dbReference type="ARBA" id="ARBA00023242"/>
    </source>
</evidence>
<evidence type="ECO:0000256" key="2">
    <source>
        <dbReference type="ARBA" id="ARBA00023125"/>
    </source>
</evidence>
<dbReference type="PROSITE" id="PS51005">
    <property type="entry name" value="NAC"/>
    <property type="match status" value="1"/>
</dbReference>
<dbReference type="eggNOG" id="ENOG502SAKI">
    <property type="taxonomic scope" value="Eukaryota"/>
</dbReference>
<keyword evidence="1" id="KW-0805">Transcription regulation</keyword>
<dbReference type="InterPro" id="IPR003441">
    <property type="entry name" value="NAC-dom"/>
</dbReference>